<name>A0A9C6U040_ARADU</name>
<dbReference type="RefSeq" id="XP_052118454.1">
    <property type="nucleotide sequence ID" value="XM_052262494.1"/>
</dbReference>
<evidence type="ECO:0000256" key="1">
    <source>
        <dbReference type="SAM" id="MobiDB-lite"/>
    </source>
</evidence>
<dbReference type="AlphaFoldDB" id="A0A9C6U040"/>
<dbReference type="GeneID" id="107491457"/>
<dbReference type="GO" id="GO:0005634">
    <property type="term" value="C:nucleus"/>
    <property type="evidence" value="ECO:0007669"/>
    <property type="project" value="TreeGrafter"/>
</dbReference>
<sequence>MSSSTVFIAVQCCQCSTMQVHTLSTISLSLSQIAHRLLLISIFQVKQKKKSSNKWNCAVCNQKQSVRKVFAQGFMAKDLRKFVQSFNMSRKLVDDGEWLQAGTLGSLSEHRDDEIELPINPEKKRRIDWTAYLDQEDDHNLTIKEAEQEQGGGDGFEPVIVTELENVMFKKGKSDENSEESAKLFKEPVFRNSREKLMKDKQQKPLIESNSTRSLSNPRTQNCKPPISKTSSKWSDYILDEDNDNLELGWERAINFKDNFKPCSNSFLQNMTNEERVEDDIHPDFM</sequence>
<dbReference type="GO" id="GO:0003682">
    <property type="term" value="F:chromatin binding"/>
    <property type="evidence" value="ECO:0007669"/>
    <property type="project" value="TreeGrafter"/>
</dbReference>
<proteinExistence type="predicted"/>
<accession>A0A9C6U040</accession>
<dbReference type="PANTHER" id="PTHR15863:SF2">
    <property type="entry name" value="MRN COMPLEX-INTERACTING PROTEIN"/>
    <property type="match status" value="1"/>
</dbReference>
<dbReference type="GO" id="GO:0007095">
    <property type="term" value="P:mitotic G2 DNA damage checkpoint signaling"/>
    <property type="evidence" value="ECO:0007669"/>
    <property type="project" value="TreeGrafter"/>
</dbReference>
<dbReference type="PANTHER" id="PTHR15863">
    <property type="entry name" value="MRN COMPLEX-INTERACTING PROTEIN"/>
    <property type="match status" value="1"/>
</dbReference>
<feature type="compositionally biased region" description="Polar residues" evidence="1">
    <location>
        <begin position="208"/>
        <end position="230"/>
    </location>
</feature>
<dbReference type="InterPro" id="IPR049472">
    <property type="entry name" value="MRNIP_N"/>
</dbReference>
<reference evidence="4" key="2">
    <citation type="submission" date="2025-08" db="UniProtKB">
        <authorList>
            <consortium name="RefSeq"/>
        </authorList>
    </citation>
    <scope>IDENTIFICATION</scope>
    <source>
        <tissue evidence="4">Whole plant</tissue>
    </source>
</reference>
<protein>
    <submittedName>
        <fullName evidence="4">Uncharacterized protein LOC107491457 isoform X1</fullName>
    </submittedName>
</protein>
<reference evidence="3" key="1">
    <citation type="journal article" date="2016" name="Nat. Genet.">
        <title>The genome sequences of Arachis duranensis and Arachis ipaensis, the diploid ancestors of cultivated peanut.</title>
        <authorList>
            <person name="Bertioli D.J."/>
            <person name="Cannon S.B."/>
            <person name="Froenicke L."/>
            <person name="Huang G."/>
            <person name="Farmer A.D."/>
            <person name="Cannon E.K."/>
            <person name="Liu X."/>
            <person name="Gao D."/>
            <person name="Clevenger J."/>
            <person name="Dash S."/>
            <person name="Ren L."/>
            <person name="Moretzsohn M.C."/>
            <person name="Shirasawa K."/>
            <person name="Huang W."/>
            <person name="Vidigal B."/>
            <person name="Abernathy B."/>
            <person name="Chu Y."/>
            <person name="Niederhuth C.E."/>
            <person name="Umale P."/>
            <person name="Araujo A.C."/>
            <person name="Kozik A."/>
            <person name="Kim K.D."/>
            <person name="Burow M.D."/>
            <person name="Varshney R.K."/>
            <person name="Wang X."/>
            <person name="Zhang X."/>
            <person name="Barkley N."/>
            <person name="Guimaraes P.M."/>
            <person name="Isobe S."/>
            <person name="Guo B."/>
            <person name="Liao B."/>
            <person name="Stalker H.T."/>
            <person name="Schmitz R.J."/>
            <person name="Scheffler B.E."/>
            <person name="Leal-Bertioli S.C."/>
            <person name="Xun X."/>
            <person name="Jackson S.A."/>
            <person name="Michelmore R."/>
            <person name="Ozias-Akins P."/>
        </authorList>
    </citation>
    <scope>NUCLEOTIDE SEQUENCE [LARGE SCALE GENOMIC DNA]</scope>
    <source>
        <strain evidence="3">cv. V14167</strain>
    </source>
</reference>
<dbReference type="Pfam" id="PF15749">
    <property type="entry name" value="MRNIP"/>
    <property type="match status" value="1"/>
</dbReference>
<organism evidence="3 4">
    <name type="scientific">Arachis duranensis</name>
    <name type="common">Wild peanut</name>
    <dbReference type="NCBI Taxonomy" id="130453"/>
    <lineage>
        <taxon>Eukaryota</taxon>
        <taxon>Viridiplantae</taxon>
        <taxon>Streptophyta</taxon>
        <taxon>Embryophyta</taxon>
        <taxon>Tracheophyta</taxon>
        <taxon>Spermatophyta</taxon>
        <taxon>Magnoliopsida</taxon>
        <taxon>eudicotyledons</taxon>
        <taxon>Gunneridae</taxon>
        <taxon>Pentapetalae</taxon>
        <taxon>rosids</taxon>
        <taxon>fabids</taxon>
        <taxon>Fabales</taxon>
        <taxon>Fabaceae</taxon>
        <taxon>Papilionoideae</taxon>
        <taxon>50 kb inversion clade</taxon>
        <taxon>dalbergioids sensu lato</taxon>
        <taxon>Dalbergieae</taxon>
        <taxon>Pterocarpus clade</taxon>
        <taxon>Arachis</taxon>
    </lineage>
</organism>
<feature type="region of interest" description="Disordered" evidence="1">
    <location>
        <begin position="194"/>
        <end position="230"/>
    </location>
</feature>
<feature type="domain" description="MRN complex-interacting protein N-terminal" evidence="2">
    <location>
        <begin position="41"/>
        <end position="97"/>
    </location>
</feature>
<evidence type="ECO:0000313" key="3">
    <source>
        <dbReference type="Proteomes" id="UP000515211"/>
    </source>
</evidence>
<keyword evidence="3" id="KW-1185">Reference proteome</keyword>
<evidence type="ECO:0000259" key="2">
    <source>
        <dbReference type="Pfam" id="PF15749"/>
    </source>
</evidence>
<dbReference type="InterPro" id="IPR032739">
    <property type="entry name" value="MRNIP"/>
</dbReference>
<dbReference type="Proteomes" id="UP000515211">
    <property type="component" value="Chromosome 5"/>
</dbReference>
<gene>
    <name evidence="4" type="primary">LOC107491457</name>
</gene>
<evidence type="ECO:0000313" key="4">
    <source>
        <dbReference type="RefSeq" id="XP_052118454.1"/>
    </source>
</evidence>
<feature type="compositionally biased region" description="Basic and acidic residues" evidence="1">
    <location>
        <begin position="194"/>
        <end position="203"/>
    </location>
</feature>